<dbReference type="Gene3D" id="2.60.40.10">
    <property type="entry name" value="Immunoglobulins"/>
    <property type="match status" value="3"/>
</dbReference>
<evidence type="ECO:0000259" key="2">
    <source>
        <dbReference type="PROSITE" id="PS50093"/>
    </source>
</evidence>
<dbReference type="RefSeq" id="WP_379016913.1">
    <property type="nucleotide sequence ID" value="NZ_JBHRVK010000001.1"/>
</dbReference>
<organism evidence="3 4">
    <name type="scientific">Pedobacter fastidiosus</name>
    <dbReference type="NCBI Taxonomy" id="2765361"/>
    <lineage>
        <taxon>Bacteria</taxon>
        <taxon>Pseudomonadati</taxon>
        <taxon>Bacteroidota</taxon>
        <taxon>Sphingobacteriia</taxon>
        <taxon>Sphingobacteriales</taxon>
        <taxon>Sphingobacteriaceae</taxon>
        <taxon>Pedobacter</taxon>
    </lineage>
</organism>
<dbReference type="Pfam" id="PF13585">
    <property type="entry name" value="CHU_C"/>
    <property type="match status" value="1"/>
</dbReference>
<dbReference type="InterPro" id="IPR022409">
    <property type="entry name" value="PKD/Chitinase_dom"/>
</dbReference>
<evidence type="ECO:0000313" key="4">
    <source>
        <dbReference type="Proteomes" id="UP000652755"/>
    </source>
</evidence>
<feature type="chain" id="PRO_5046935039" evidence="1">
    <location>
        <begin position="28"/>
        <end position="682"/>
    </location>
</feature>
<dbReference type="PROSITE" id="PS50093">
    <property type="entry name" value="PKD"/>
    <property type="match status" value="1"/>
</dbReference>
<dbReference type="SMART" id="SM00089">
    <property type="entry name" value="PKD"/>
    <property type="match status" value="1"/>
</dbReference>
<reference evidence="3 4" key="1">
    <citation type="submission" date="2020-08" db="EMBL/GenBank/DDBJ databases">
        <authorList>
            <person name="Sun Q."/>
            <person name="Inoue M."/>
        </authorList>
    </citation>
    <scope>NUCLEOTIDE SEQUENCE [LARGE SCALE GENOMIC DNA]</scope>
    <source>
        <strain evidence="3 4">CCM 8938</strain>
    </source>
</reference>
<dbReference type="InterPro" id="IPR035986">
    <property type="entry name" value="PKD_dom_sf"/>
</dbReference>
<keyword evidence="1" id="KW-0732">Signal</keyword>
<gene>
    <name evidence="3" type="ORF">H7U22_09590</name>
</gene>
<dbReference type="CDD" id="cd00146">
    <property type="entry name" value="PKD"/>
    <property type="match status" value="1"/>
</dbReference>
<name>A0ABR7KRV2_9SPHI</name>
<comment type="caution">
    <text evidence="3">The sequence shown here is derived from an EMBL/GenBank/DDBJ whole genome shotgun (WGS) entry which is preliminary data.</text>
</comment>
<evidence type="ECO:0000313" key="3">
    <source>
        <dbReference type="EMBL" id="MBC6110679.1"/>
    </source>
</evidence>
<dbReference type="Proteomes" id="UP000652755">
    <property type="component" value="Unassembled WGS sequence"/>
</dbReference>
<protein>
    <submittedName>
        <fullName evidence="3">Gliding motility-associated C-terminal domain-containing protein</fullName>
    </submittedName>
</protein>
<dbReference type="EMBL" id="JACRYL010000007">
    <property type="protein sequence ID" value="MBC6110679.1"/>
    <property type="molecule type" value="Genomic_DNA"/>
</dbReference>
<dbReference type="InterPro" id="IPR013783">
    <property type="entry name" value="Ig-like_fold"/>
</dbReference>
<accession>A0ABR7KRV2</accession>
<dbReference type="Pfam" id="PF18911">
    <property type="entry name" value="PKD_4"/>
    <property type="match status" value="1"/>
</dbReference>
<sequence length="682" mass="73867">MAILAYLKNMRSILLLFLLTIALNAHAQAPVNDDIRNAVSLSKITAFCSADGEFSNAGATPSGYKKGSLWNSEGNDIWYSFISTGTDVTATVTGMETTLDKNTLIKPLVAYYTYKENILTEQIGSMTIKNNTVTGYKGGLVIGQLYYLRISAESGATGNFRLCINSYNPPKKPGQDFSTASLLCNKNGFTEQSISGAGLNNREALGTCMSTESNSAWYNWTASNNGDLGFSITPTSVTDDIDWVLFDLGPTADNGIPSAQNAIRCASGSGIACIPRYYATGMNSGSIDLTEQSGCVAGQDGFVKSVNMVQGHRYALLIDNFSNGNNGFTLLFSGAGEFLGPQASINMQTENPCQADQQFTFRTVASGYDSLRWNFGEGASKVFSSDPGPQLISYSTEGQKTVILETTSYRGCTTITSYSFYVSLKPATPIILANKQVFCIGDSIGLSTSEVRDAVYRWTGPNGFLDTESRIVIPVKDSGQSGRYILRVKVGDCESDIAYFDIPPILKKPVALFGTAPELPGKFSAPAPITFLNQSKDADQFEWDFGDGERSDEFSPVHLYKKAGSYTVTLRASSKSSCFDNFSLSDLVLLDGSTLMIPNSFSPNGDGINDLLNINIANLKKFSFRVFNRYGESIFLTENIFDAWDGQWKGSPVPIGAYFYVLKGTDLFGKAVVHSGSITLIR</sequence>
<evidence type="ECO:0000256" key="1">
    <source>
        <dbReference type="SAM" id="SignalP"/>
    </source>
</evidence>
<dbReference type="SUPFAM" id="SSF49299">
    <property type="entry name" value="PKD domain"/>
    <property type="match status" value="2"/>
</dbReference>
<proteinExistence type="predicted"/>
<keyword evidence="4" id="KW-1185">Reference proteome</keyword>
<feature type="signal peptide" evidence="1">
    <location>
        <begin position="1"/>
        <end position="27"/>
    </location>
</feature>
<dbReference type="InterPro" id="IPR026341">
    <property type="entry name" value="T9SS_type_B"/>
</dbReference>
<dbReference type="InterPro" id="IPR000601">
    <property type="entry name" value="PKD_dom"/>
</dbReference>
<feature type="domain" description="PKD" evidence="2">
    <location>
        <begin position="541"/>
        <end position="577"/>
    </location>
</feature>
<dbReference type="NCBIfam" id="TIGR04131">
    <property type="entry name" value="Bac_Flav_CTERM"/>
    <property type="match status" value="1"/>
</dbReference>